<feature type="transmembrane region" description="Helical" evidence="8">
    <location>
        <begin position="447"/>
        <end position="473"/>
    </location>
</feature>
<keyword evidence="6 8" id="KW-1133">Transmembrane helix</keyword>
<feature type="transmembrane region" description="Helical" evidence="8">
    <location>
        <begin position="414"/>
        <end position="435"/>
    </location>
</feature>
<evidence type="ECO:0000256" key="4">
    <source>
        <dbReference type="ARBA" id="ARBA00022475"/>
    </source>
</evidence>
<evidence type="ECO:0000256" key="2">
    <source>
        <dbReference type="ARBA" id="ARBA00010100"/>
    </source>
</evidence>
<evidence type="ECO:0000313" key="12">
    <source>
        <dbReference type="Proteomes" id="UP001288320"/>
    </source>
</evidence>
<dbReference type="GO" id="GO:0005886">
    <property type="term" value="C:plasma membrane"/>
    <property type="evidence" value="ECO:0007669"/>
    <property type="project" value="UniProtKB-SubCell"/>
</dbReference>
<feature type="transmembrane region" description="Helical" evidence="8">
    <location>
        <begin position="46"/>
        <end position="66"/>
    </location>
</feature>
<comment type="function">
    <text evidence="8">Uptake of L-lactate across the membrane. Can also transport D-lactate and glycolate.</text>
</comment>
<organism evidence="9 12">
    <name type="scientific">Actinotignum timonense</name>
    <dbReference type="NCBI Taxonomy" id="1870995"/>
    <lineage>
        <taxon>Bacteria</taxon>
        <taxon>Bacillati</taxon>
        <taxon>Actinomycetota</taxon>
        <taxon>Actinomycetes</taxon>
        <taxon>Actinomycetales</taxon>
        <taxon>Actinomycetaceae</taxon>
        <taxon>Actinotignum</taxon>
    </lineage>
</organism>
<feature type="transmembrane region" description="Helical" evidence="8">
    <location>
        <begin position="152"/>
        <end position="184"/>
    </location>
</feature>
<feature type="transmembrane region" description="Helical" evidence="8">
    <location>
        <begin position="260"/>
        <end position="279"/>
    </location>
</feature>
<feature type="transmembrane region" description="Helical" evidence="8">
    <location>
        <begin position="485"/>
        <end position="506"/>
    </location>
</feature>
<evidence type="ECO:0000256" key="7">
    <source>
        <dbReference type="ARBA" id="ARBA00023136"/>
    </source>
</evidence>
<evidence type="ECO:0000256" key="3">
    <source>
        <dbReference type="ARBA" id="ARBA00022448"/>
    </source>
</evidence>
<accession>A0AAW9HAE2</accession>
<dbReference type="AlphaFoldDB" id="A0AAW9HAE2"/>
<evidence type="ECO:0000256" key="1">
    <source>
        <dbReference type="ARBA" id="ARBA00004651"/>
    </source>
</evidence>
<feature type="transmembrane region" description="Helical" evidence="8">
    <location>
        <begin position="73"/>
        <end position="92"/>
    </location>
</feature>
<dbReference type="Proteomes" id="UP001288320">
    <property type="component" value="Unassembled WGS sequence"/>
</dbReference>
<name>A0AAW9HAE2_9ACTO</name>
<evidence type="ECO:0000256" key="8">
    <source>
        <dbReference type="RuleBase" id="RU365092"/>
    </source>
</evidence>
<comment type="caution">
    <text evidence="9">The sequence shown here is derived from an EMBL/GenBank/DDBJ whole genome shotgun (WGS) entry which is preliminary data.</text>
</comment>
<dbReference type="GeneID" id="92813556"/>
<dbReference type="EMBL" id="JAWNFY010000004">
    <property type="protein sequence ID" value="MDY5145739.1"/>
    <property type="molecule type" value="Genomic_DNA"/>
</dbReference>
<dbReference type="GO" id="GO:0015295">
    <property type="term" value="F:solute:proton symporter activity"/>
    <property type="evidence" value="ECO:0007669"/>
    <property type="project" value="TreeGrafter"/>
</dbReference>
<gene>
    <name evidence="9" type="ORF">R6G74_01980</name>
    <name evidence="10" type="ORF">R6P33_01710</name>
</gene>
<sequence>MPCSPALLAVPSQLSAVLTNKTLLANTSLLTGTTFTPVPDAVGGQLWLSALLAALPLLVFFVLLGVFSIATHWCSLISLGLALVIAVTGFGMPADLAGLSALQGAAFGLFPICYIVIMAVWLYNLTESSGRSKDVQAVFAALGRGDMRVQTILIGFIFCGLIEGLAGFGAPVAISCAMLLAIGLPPVKAALATMVGNGINVALGAMGIPLTTVARMGGVADPMDVAAVAGRIIPVVAVGVPLLLVFIVDGKRGVKDTWPVALTAGIGMVAGHVIASNFISHELIAVIASLLSFALTAVLLTRWRPARTPTEFASAPAGEKISASRVFLGLLPYLLVVVVLAVTKLWRVTVPGTSGPGGASGPGSPTGAAGAGAPRRIEFLAQTDISFGWPGLHGHLVDQAGNALSTTTFTFNWLSSPGTMLFLTGVVVTAVYARCSSGGRYPYSFRTGLATLGATVANLAVTVGTIATIMALAYVMNFSGQTQAIGAFMALAGTAFAALSAFLGWIGTAVTGSATSSAALFGNLQATAAAGAGIDPHLLLAANQLGGGLGKIVSPQNLAIAATAVRAPGSEPELLRRGAAYSLGLLALLTLVVVLAASGVLSFITA</sequence>
<feature type="transmembrane region" description="Helical" evidence="8">
    <location>
        <begin position="583"/>
        <end position="604"/>
    </location>
</feature>
<keyword evidence="4 8" id="KW-1003">Cell membrane</keyword>
<feature type="transmembrane region" description="Helical" evidence="8">
    <location>
        <begin position="225"/>
        <end position="248"/>
    </location>
</feature>
<feature type="transmembrane region" description="Helical" evidence="8">
    <location>
        <begin position="285"/>
        <end position="305"/>
    </location>
</feature>
<evidence type="ECO:0000313" key="9">
    <source>
        <dbReference type="EMBL" id="MDY5140087.1"/>
    </source>
</evidence>
<feature type="transmembrane region" description="Helical" evidence="8">
    <location>
        <begin position="326"/>
        <end position="346"/>
    </location>
</feature>
<reference evidence="9 11" key="1">
    <citation type="submission" date="2023-10" db="EMBL/GenBank/DDBJ databases">
        <title>Whole Genome based description of the genera Actinobaculum and Actinotignum reveals a complex phylogenetic relationship within the species included in the genus Actinotignum.</title>
        <authorList>
            <person name="Jensen C.S."/>
            <person name="Dargis R."/>
            <person name="Kemp M."/>
            <person name="Christensen J.J."/>
        </authorList>
    </citation>
    <scope>NUCLEOTIDE SEQUENCE</scope>
    <source>
        <strain evidence="10 11">SLA_B089</strain>
        <strain evidence="9">SLA_B245</strain>
    </source>
</reference>
<dbReference type="Proteomes" id="UP001284901">
    <property type="component" value="Unassembled WGS sequence"/>
</dbReference>
<dbReference type="PANTHER" id="PTHR30003">
    <property type="entry name" value="L-LACTATE PERMEASE"/>
    <property type="match status" value="1"/>
</dbReference>
<protein>
    <recommendedName>
        <fullName evidence="8">L-lactate permease</fullName>
    </recommendedName>
</protein>
<comment type="similarity">
    <text evidence="2 8">Belongs to the lactate permease family.</text>
</comment>
<dbReference type="EMBL" id="JAWNFV010000003">
    <property type="protein sequence ID" value="MDY5140087.1"/>
    <property type="molecule type" value="Genomic_DNA"/>
</dbReference>
<dbReference type="InterPro" id="IPR003804">
    <property type="entry name" value="Lactate_perm"/>
</dbReference>
<evidence type="ECO:0000256" key="5">
    <source>
        <dbReference type="ARBA" id="ARBA00022692"/>
    </source>
</evidence>
<evidence type="ECO:0000313" key="10">
    <source>
        <dbReference type="EMBL" id="MDY5145739.1"/>
    </source>
</evidence>
<feature type="transmembrane region" description="Helical" evidence="8">
    <location>
        <begin position="104"/>
        <end position="123"/>
    </location>
</feature>
<keyword evidence="7 8" id="KW-0472">Membrane</keyword>
<dbReference type="PANTHER" id="PTHR30003:SF0">
    <property type="entry name" value="GLYCOLATE PERMEASE GLCA-RELATED"/>
    <property type="match status" value="1"/>
</dbReference>
<dbReference type="GO" id="GO:0015129">
    <property type="term" value="F:lactate transmembrane transporter activity"/>
    <property type="evidence" value="ECO:0007669"/>
    <property type="project" value="UniProtKB-UniRule"/>
</dbReference>
<keyword evidence="5 8" id="KW-0812">Transmembrane</keyword>
<proteinExistence type="inferred from homology"/>
<evidence type="ECO:0000313" key="11">
    <source>
        <dbReference type="Proteomes" id="UP001284901"/>
    </source>
</evidence>
<keyword evidence="3 8" id="KW-0813">Transport</keyword>
<keyword evidence="11" id="KW-1185">Reference proteome</keyword>
<evidence type="ECO:0000256" key="6">
    <source>
        <dbReference type="ARBA" id="ARBA00022989"/>
    </source>
</evidence>
<comment type="subcellular location">
    <subcellularLocation>
        <location evidence="1 8">Cell membrane</location>
        <topology evidence="1 8">Multi-pass membrane protein</topology>
    </subcellularLocation>
</comment>
<dbReference type="Pfam" id="PF02652">
    <property type="entry name" value="Lactate_perm"/>
    <property type="match status" value="1"/>
</dbReference>
<dbReference type="RefSeq" id="WP_180948658.1">
    <property type="nucleotide sequence ID" value="NZ_CAUPFC010000004.1"/>
</dbReference>